<comment type="subunit">
    <text evidence="4">Interacts with both the nontemplate DNA and the RNA polymerase (RNAP).</text>
</comment>
<keyword evidence="4" id="KW-0238">DNA-binding</keyword>
<dbReference type="Pfam" id="PF02357">
    <property type="entry name" value="NusG"/>
    <property type="match status" value="1"/>
</dbReference>
<dbReference type="STRING" id="392500.Swoo_1650"/>
<proteinExistence type="inferred from homology"/>
<evidence type="ECO:0000313" key="6">
    <source>
        <dbReference type="EMBL" id="ACA85936.1"/>
    </source>
</evidence>
<comment type="function">
    <text evidence="4">Enhances distal genes transcription elongation in a specialized subset of operons that encode extracytoplasmic components.</text>
</comment>
<keyword evidence="3 4" id="KW-0804">Transcription</keyword>
<evidence type="ECO:0000256" key="2">
    <source>
        <dbReference type="ARBA" id="ARBA00023015"/>
    </source>
</evidence>
<dbReference type="NCBIfam" id="TIGR01955">
    <property type="entry name" value="RfaH"/>
    <property type="match status" value="1"/>
</dbReference>
<dbReference type="CDD" id="cd06091">
    <property type="entry name" value="KOW_NusG"/>
    <property type="match status" value="1"/>
</dbReference>
<dbReference type="GO" id="GO:0003677">
    <property type="term" value="F:DNA binding"/>
    <property type="evidence" value="ECO:0007669"/>
    <property type="project" value="UniProtKB-UniRule"/>
</dbReference>
<evidence type="ECO:0000256" key="4">
    <source>
        <dbReference type="HAMAP-Rule" id="MF_00951"/>
    </source>
</evidence>
<gene>
    <name evidence="4" type="primary">rfaH</name>
    <name evidence="6" type="ordered locus">Swoo_1650</name>
</gene>
<dbReference type="PANTHER" id="PTHR30265:SF7">
    <property type="entry name" value="TRANSCRIPTION ANTITERMINATION PROTEIN RFAH"/>
    <property type="match status" value="1"/>
</dbReference>
<keyword evidence="1 4" id="KW-0889">Transcription antitermination</keyword>
<dbReference type="GO" id="GO:0001073">
    <property type="term" value="F:transcription antitermination factor activity, DNA binding"/>
    <property type="evidence" value="ECO:0007669"/>
    <property type="project" value="UniProtKB-UniRule"/>
</dbReference>
<dbReference type="InterPro" id="IPR008991">
    <property type="entry name" value="Translation_prot_SH3-like_sf"/>
</dbReference>
<dbReference type="SMART" id="SM00738">
    <property type="entry name" value="NGN"/>
    <property type="match status" value="1"/>
</dbReference>
<keyword evidence="7" id="KW-1185">Reference proteome</keyword>
<organism evidence="6 7">
    <name type="scientific">Shewanella woodyi (strain ATCC 51908 / MS32)</name>
    <dbReference type="NCBI Taxonomy" id="392500"/>
    <lineage>
        <taxon>Bacteria</taxon>
        <taxon>Pseudomonadati</taxon>
        <taxon>Pseudomonadota</taxon>
        <taxon>Gammaproteobacteria</taxon>
        <taxon>Alteromonadales</taxon>
        <taxon>Shewanellaceae</taxon>
        <taxon>Shewanella</taxon>
    </lineage>
</organism>
<feature type="domain" description="NusG-like N-terminal" evidence="5">
    <location>
        <begin position="3"/>
        <end position="102"/>
    </location>
</feature>
<dbReference type="eggNOG" id="COG0250">
    <property type="taxonomic scope" value="Bacteria"/>
</dbReference>
<dbReference type="CDD" id="cd09892">
    <property type="entry name" value="NGN_SP_RfaH"/>
    <property type="match status" value="1"/>
</dbReference>
<dbReference type="InterPro" id="IPR036735">
    <property type="entry name" value="NGN_dom_sf"/>
</dbReference>
<keyword evidence="2 4" id="KW-0805">Transcription regulation</keyword>
<comment type="similarity">
    <text evidence="4">Belongs to the RfaH family.</text>
</comment>
<dbReference type="SUPFAM" id="SSF50104">
    <property type="entry name" value="Translation proteins SH3-like domain"/>
    <property type="match status" value="1"/>
</dbReference>
<dbReference type="AlphaFoldDB" id="B1KMD8"/>
<name>B1KMD8_SHEWM</name>
<evidence type="ECO:0000256" key="3">
    <source>
        <dbReference type="ARBA" id="ARBA00023163"/>
    </source>
</evidence>
<sequence>MTMKAWYLLYCKPRGEARAVHNLTLQNIDTYLPTIGEEKRVKGEVSIKRIPLFPGYLFINIDPQVTSVARIHSTRGVGRIVGCNELMTSIDDSIIHSIRLREHKLLSELLPASELSQKCDGSSTVEINPGDQVKFTEGPFADLEGIFAEKSGDKRCHVLFEIMGQKKRVSVPRDSIKPV</sequence>
<dbReference type="HAMAP" id="MF_00951">
    <property type="entry name" value="RfaH"/>
    <property type="match status" value="1"/>
</dbReference>
<protein>
    <recommendedName>
        <fullName evidence="4">Transcription antitermination protein RfaH</fullName>
    </recommendedName>
</protein>
<dbReference type="InterPro" id="IPR043425">
    <property type="entry name" value="NusG-like"/>
</dbReference>
<dbReference type="KEGG" id="swd:Swoo_1650"/>
<dbReference type="Proteomes" id="UP000002168">
    <property type="component" value="Chromosome"/>
</dbReference>
<evidence type="ECO:0000259" key="5">
    <source>
        <dbReference type="SMART" id="SM00738"/>
    </source>
</evidence>
<accession>B1KMD8</accession>
<dbReference type="EMBL" id="CP000961">
    <property type="protein sequence ID" value="ACA85936.1"/>
    <property type="molecule type" value="Genomic_DNA"/>
</dbReference>
<dbReference type="InterPro" id="IPR010215">
    <property type="entry name" value="Transcription_antiterm_RfaH"/>
</dbReference>
<evidence type="ECO:0000313" key="7">
    <source>
        <dbReference type="Proteomes" id="UP000002168"/>
    </source>
</evidence>
<dbReference type="Gene3D" id="3.30.70.940">
    <property type="entry name" value="NusG, N-terminal domain"/>
    <property type="match status" value="1"/>
</dbReference>
<dbReference type="GO" id="GO:0006354">
    <property type="term" value="P:DNA-templated transcription elongation"/>
    <property type="evidence" value="ECO:0007669"/>
    <property type="project" value="InterPro"/>
</dbReference>
<dbReference type="SUPFAM" id="SSF82679">
    <property type="entry name" value="N-utilization substance G protein NusG, N-terminal domain"/>
    <property type="match status" value="1"/>
</dbReference>
<evidence type="ECO:0000256" key="1">
    <source>
        <dbReference type="ARBA" id="ARBA00022814"/>
    </source>
</evidence>
<dbReference type="GO" id="GO:0005829">
    <property type="term" value="C:cytosol"/>
    <property type="evidence" value="ECO:0007669"/>
    <property type="project" value="TreeGrafter"/>
</dbReference>
<dbReference type="PANTHER" id="PTHR30265">
    <property type="entry name" value="RHO-INTERACTING TRANSCRIPTION TERMINATION FACTOR NUSG"/>
    <property type="match status" value="1"/>
</dbReference>
<dbReference type="InterPro" id="IPR006645">
    <property type="entry name" value="NGN-like_dom"/>
</dbReference>
<dbReference type="HOGENOM" id="CLU_067287_5_0_6"/>
<reference evidence="6 7" key="1">
    <citation type="submission" date="2008-02" db="EMBL/GenBank/DDBJ databases">
        <title>Complete sequence of Shewanella woodyi ATCC 51908.</title>
        <authorList>
            <consortium name="US DOE Joint Genome Institute"/>
            <person name="Copeland A."/>
            <person name="Lucas S."/>
            <person name="Lapidus A."/>
            <person name="Glavina del Rio T."/>
            <person name="Dalin E."/>
            <person name="Tice H."/>
            <person name="Bruce D."/>
            <person name="Goodwin L."/>
            <person name="Pitluck S."/>
            <person name="Sims D."/>
            <person name="Brettin T."/>
            <person name="Detter J.C."/>
            <person name="Han C."/>
            <person name="Kuske C.R."/>
            <person name="Schmutz J."/>
            <person name="Larimer F."/>
            <person name="Land M."/>
            <person name="Hauser L."/>
            <person name="Kyrpides N."/>
            <person name="Lykidis A."/>
            <person name="Zhao J.-S."/>
            <person name="Richardson P."/>
        </authorList>
    </citation>
    <scope>NUCLEOTIDE SEQUENCE [LARGE SCALE GENOMIC DNA]</scope>
    <source>
        <strain evidence="7">ATCC 51908 / MS32</strain>
    </source>
</reference>